<keyword evidence="1" id="KW-0812">Transmembrane</keyword>
<dbReference type="EMBL" id="SNYW01000010">
    <property type="protein sequence ID" value="TDQ80877.1"/>
    <property type="molecule type" value="Genomic_DNA"/>
</dbReference>
<feature type="transmembrane region" description="Helical" evidence="1">
    <location>
        <begin position="238"/>
        <end position="258"/>
    </location>
</feature>
<gene>
    <name evidence="3" type="ORF">A8950_2746</name>
</gene>
<proteinExistence type="predicted"/>
<feature type="transmembrane region" description="Helical" evidence="1">
    <location>
        <begin position="126"/>
        <end position="143"/>
    </location>
</feature>
<feature type="transmembrane region" description="Helical" evidence="1">
    <location>
        <begin position="77"/>
        <end position="96"/>
    </location>
</feature>
<dbReference type="RefSeq" id="WP_133614216.1">
    <property type="nucleotide sequence ID" value="NZ_SNYW01000010.1"/>
</dbReference>
<feature type="transmembrane region" description="Helical" evidence="1">
    <location>
        <begin position="7"/>
        <end position="25"/>
    </location>
</feature>
<feature type="transmembrane region" description="Helical" evidence="1">
    <location>
        <begin position="264"/>
        <end position="282"/>
    </location>
</feature>
<evidence type="ECO:0000313" key="3">
    <source>
        <dbReference type="EMBL" id="TDQ80877.1"/>
    </source>
</evidence>
<dbReference type="PANTHER" id="PTHR22911">
    <property type="entry name" value="ACYL-MALONYL CONDENSING ENZYME-RELATED"/>
    <property type="match status" value="1"/>
</dbReference>
<dbReference type="InterPro" id="IPR000620">
    <property type="entry name" value="EamA_dom"/>
</dbReference>
<sequence length="299" mass="31541">MTTTSTAGHGTGIALYLAGVALFAANDALGKWLVAEFSVAEVMLIRSLGAGLLLLGLGRAVGATLRVPAGQGRLHGLRILLLAGDSYCFYFSTKALPLADVMTFYMSAPLIITAASALLLKEKVGLKRWGAIVTGFIGVIVALQPTSAAFSLSALVALTGAACFALAMVITRRLSDCHWLTLVAWQFIGCGILGAVLSPVGWVTPNAFDFFLMALVGLVACGCFMLITKALALAPASLLAPFQYSAIFWASLFGWIVFADKPTPPIIFGNVIIIASGLFVLYRERTLKVAVNTRIEPIP</sequence>
<dbReference type="Pfam" id="PF00892">
    <property type="entry name" value="EamA"/>
    <property type="match status" value="2"/>
</dbReference>
<dbReference type="PANTHER" id="PTHR22911:SF135">
    <property type="entry name" value="BLR4310 PROTEIN"/>
    <property type="match status" value="1"/>
</dbReference>
<organism evidence="3 4">
    <name type="scientific">Dongia mobilis</name>
    <dbReference type="NCBI Taxonomy" id="578943"/>
    <lineage>
        <taxon>Bacteria</taxon>
        <taxon>Pseudomonadati</taxon>
        <taxon>Pseudomonadota</taxon>
        <taxon>Alphaproteobacteria</taxon>
        <taxon>Rhodospirillales</taxon>
        <taxon>Dongiaceae</taxon>
        <taxon>Dongia</taxon>
    </lineage>
</organism>
<comment type="caution">
    <text evidence="3">The sequence shown here is derived from an EMBL/GenBank/DDBJ whole genome shotgun (WGS) entry which is preliminary data.</text>
</comment>
<dbReference type="SUPFAM" id="SSF103481">
    <property type="entry name" value="Multidrug resistance efflux transporter EmrE"/>
    <property type="match status" value="2"/>
</dbReference>
<protein>
    <submittedName>
        <fullName evidence="3">S-adenosylmethionine uptake transporter</fullName>
    </submittedName>
</protein>
<feature type="domain" description="EamA" evidence="2">
    <location>
        <begin position="11"/>
        <end position="142"/>
    </location>
</feature>
<evidence type="ECO:0000256" key="1">
    <source>
        <dbReference type="SAM" id="Phobius"/>
    </source>
</evidence>
<reference evidence="3 4" key="1">
    <citation type="submission" date="2019-03" db="EMBL/GenBank/DDBJ databases">
        <title>Genomic Encyclopedia of Type Strains, Phase III (KMG-III): the genomes of soil and plant-associated and newly described type strains.</title>
        <authorList>
            <person name="Whitman W."/>
        </authorList>
    </citation>
    <scope>NUCLEOTIDE SEQUENCE [LARGE SCALE GENOMIC DNA]</scope>
    <source>
        <strain evidence="3 4">CGMCC 1.7660</strain>
    </source>
</reference>
<keyword evidence="1" id="KW-0472">Membrane</keyword>
<feature type="transmembrane region" description="Helical" evidence="1">
    <location>
        <begin position="149"/>
        <end position="170"/>
    </location>
</feature>
<dbReference type="AlphaFoldDB" id="A0A4R6WKE4"/>
<feature type="transmembrane region" description="Helical" evidence="1">
    <location>
        <begin position="102"/>
        <end position="119"/>
    </location>
</feature>
<keyword evidence="1" id="KW-1133">Transmembrane helix</keyword>
<evidence type="ECO:0000259" key="2">
    <source>
        <dbReference type="Pfam" id="PF00892"/>
    </source>
</evidence>
<name>A0A4R6WKE4_9PROT</name>
<dbReference type="Proteomes" id="UP000295783">
    <property type="component" value="Unassembled WGS sequence"/>
</dbReference>
<feature type="transmembrane region" description="Helical" evidence="1">
    <location>
        <begin position="45"/>
        <end position="65"/>
    </location>
</feature>
<evidence type="ECO:0000313" key="4">
    <source>
        <dbReference type="Proteomes" id="UP000295783"/>
    </source>
</evidence>
<accession>A0A4R6WKE4</accession>
<dbReference type="GO" id="GO:0016020">
    <property type="term" value="C:membrane"/>
    <property type="evidence" value="ECO:0007669"/>
    <property type="project" value="InterPro"/>
</dbReference>
<feature type="domain" description="EamA" evidence="2">
    <location>
        <begin position="153"/>
        <end position="281"/>
    </location>
</feature>
<feature type="transmembrane region" description="Helical" evidence="1">
    <location>
        <begin position="182"/>
        <end position="204"/>
    </location>
</feature>
<keyword evidence="4" id="KW-1185">Reference proteome</keyword>
<dbReference type="OrthoDB" id="9812899at2"/>
<dbReference type="InterPro" id="IPR037185">
    <property type="entry name" value="EmrE-like"/>
</dbReference>
<feature type="transmembrane region" description="Helical" evidence="1">
    <location>
        <begin position="210"/>
        <end position="231"/>
    </location>
</feature>